<name>F0TA68_METLA</name>
<evidence type="ECO:0000313" key="1">
    <source>
        <dbReference type="EMBL" id="ADZ10018.1"/>
    </source>
</evidence>
<dbReference type="Proteomes" id="UP000007490">
    <property type="component" value="Chromosome"/>
</dbReference>
<gene>
    <name evidence="1" type="ordered locus">Metbo_1796</name>
</gene>
<protein>
    <submittedName>
        <fullName evidence="1">Uncharacterized protein</fullName>
    </submittedName>
</protein>
<keyword evidence="2" id="KW-1185">Reference proteome</keyword>
<evidence type="ECO:0000313" key="2">
    <source>
        <dbReference type="Proteomes" id="UP000007490"/>
    </source>
</evidence>
<dbReference type="GeneID" id="10278253"/>
<dbReference type="KEGG" id="mel:Metbo_1796"/>
<dbReference type="RefSeq" id="WP_013645369.1">
    <property type="nucleotide sequence ID" value="NC_015216.1"/>
</dbReference>
<dbReference type="AlphaFoldDB" id="F0TA68"/>
<reference evidence="2" key="1">
    <citation type="submission" date="2011-02" db="EMBL/GenBank/DDBJ databases">
        <title>Complete sequence of Methanobacterium sp. AL-21.</title>
        <authorList>
            <consortium name="US DOE Joint Genome Institute"/>
            <person name="Lucas S."/>
            <person name="Copeland A."/>
            <person name="Lapidus A."/>
            <person name="Cheng J.-F."/>
            <person name="Goodwin L."/>
            <person name="Pitluck S."/>
            <person name="Chertkov O."/>
            <person name="Detter J.C."/>
            <person name="Han C."/>
            <person name="Tapia R."/>
            <person name="Land M."/>
            <person name="Hauser L."/>
            <person name="Kyrpides N."/>
            <person name="Ivanova N."/>
            <person name="Mikhailova N."/>
            <person name="Pagani I."/>
            <person name="Cadillo-Quiroz H."/>
            <person name="Imachi H."/>
            <person name="Zinder S."/>
            <person name="Liu W."/>
            <person name="Woyke T."/>
        </authorList>
    </citation>
    <scope>NUCLEOTIDE SEQUENCE [LARGE SCALE GENOMIC DNA]</scope>
    <source>
        <strain evidence="2">AL-21</strain>
    </source>
</reference>
<organism evidence="1 2">
    <name type="scientific">Methanobacterium lacus (strain AL-21)</name>
    <dbReference type="NCBI Taxonomy" id="877455"/>
    <lineage>
        <taxon>Archaea</taxon>
        <taxon>Methanobacteriati</taxon>
        <taxon>Methanobacteriota</taxon>
        <taxon>Methanomada group</taxon>
        <taxon>Methanobacteria</taxon>
        <taxon>Methanobacteriales</taxon>
        <taxon>Methanobacteriaceae</taxon>
        <taxon>Methanobacterium</taxon>
    </lineage>
</organism>
<dbReference type="OrthoDB" id="379677at2157"/>
<reference evidence="1 2" key="2">
    <citation type="journal article" date="2014" name="Int. J. Syst. Evol. Microbiol.">
        <title>Methanobacterium paludis sp. nov. and a novel strain of Methanobacterium lacus isolated from northern peatlands.</title>
        <authorList>
            <person name="Cadillo-Quiroz H."/>
            <person name="Brauer S.L."/>
            <person name="Goodson N."/>
            <person name="Yavitt J.B."/>
            <person name="Zinder S.H."/>
        </authorList>
    </citation>
    <scope>NUCLEOTIDE SEQUENCE [LARGE SCALE GENOMIC DNA]</scope>
    <source>
        <strain evidence="1 2">AL-21</strain>
    </source>
</reference>
<accession>F0TA68</accession>
<sequence length="84" mass="9707">MENKKTAGKKLLDSIKDRRKMFHSKARFPNAILINSNDYSVLKDFINIDTKESLTQILDLAIFISDDVPSFQLIRTYDHDDCSV</sequence>
<proteinExistence type="predicted"/>
<dbReference type="HOGENOM" id="CLU_2519777_0_0_2"/>
<dbReference type="EMBL" id="CP002551">
    <property type="protein sequence ID" value="ADZ10018.1"/>
    <property type="molecule type" value="Genomic_DNA"/>
</dbReference>